<accession>A0ACA9RJ17</accession>
<evidence type="ECO:0000313" key="1">
    <source>
        <dbReference type="EMBL" id="CAG8794736.1"/>
    </source>
</evidence>
<gene>
    <name evidence="1" type="ORF">RPERSI_LOCUS19821</name>
</gene>
<feature type="non-terminal residue" evidence="1">
    <location>
        <position position="54"/>
    </location>
</feature>
<reference evidence="1" key="1">
    <citation type="submission" date="2021-06" db="EMBL/GenBank/DDBJ databases">
        <authorList>
            <person name="Kallberg Y."/>
            <person name="Tangrot J."/>
            <person name="Rosling A."/>
        </authorList>
    </citation>
    <scope>NUCLEOTIDE SEQUENCE</scope>
    <source>
        <strain evidence="1">MA461A</strain>
    </source>
</reference>
<organism evidence="1 2">
    <name type="scientific">Racocetra persica</name>
    <dbReference type="NCBI Taxonomy" id="160502"/>
    <lineage>
        <taxon>Eukaryota</taxon>
        <taxon>Fungi</taxon>
        <taxon>Fungi incertae sedis</taxon>
        <taxon>Mucoromycota</taxon>
        <taxon>Glomeromycotina</taxon>
        <taxon>Glomeromycetes</taxon>
        <taxon>Diversisporales</taxon>
        <taxon>Gigasporaceae</taxon>
        <taxon>Racocetra</taxon>
    </lineage>
</organism>
<dbReference type="EMBL" id="CAJVQC010054889">
    <property type="protein sequence ID" value="CAG8794736.1"/>
    <property type="molecule type" value="Genomic_DNA"/>
</dbReference>
<comment type="caution">
    <text evidence="1">The sequence shown here is derived from an EMBL/GenBank/DDBJ whole genome shotgun (WGS) entry which is preliminary data.</text>
</comment>
<sequence>MLSRRSCSKQLNINNLKACIYNENKKKQLSVAYKEHRKQINEYLKRSDQASELK</sequence>
<evidence type="ECO:0000313" key="2">
    <source>
        <dbReference type="Proteomes" id="UP000789920"/>
    </source>
</evidence>
<keyword evidence="2" id="KW-1185">Reference proteome</keyword>
<proteinExistence type="predicted"/>
<protein>
    <submittedName>
        <fullName evidence="1">19584_t:CDS:1</fullName>
    </submittedName>
</protein>
<dbReference type="Proteomes" id="UP000789920">
    <property type="component" value="Unassembled WGS sequence"/>
</dbReference>
<name>A0ACA9RJ17_9GLOM</name>